<dbReference type="GeneID" id="7441073"/>
<protein>
    <recommendedName>
        <fullName evidence="6 7">Translation initiation factor IF-1, chloroplastic</fullName>
    </recommendedName>
</protein>
<dbReference type="GO" id="GO:0043022">
    <property type="term" value="F:ribosome binding"/>
    <property type="evidence" value="ECO:0007669"/>
    <property type="project" value="UniProtKB-UniRule"/>
</dbReference>
<keyword evidence="9" id="KW-0150">Chloroplast</keyword>
<dbReference type="PANTHER" id="PTHR33370">
    <property type="entry name" value="TRANSLATION INITIATION FACTOR IF-1, CHLOROPLASTIC"/>
    <property type="match status" value="1"/>
</dbReference>
<dbReference type="EMBL" id="FJ493497">
    <property type="protein sequence ID" value="ACK36913.1"/>
    <property type="molecule type" value="Genomic_DNA"/>
</dbReference>
<dbReference type="CDD" id="cd04451">
    <property type="entry name" value="S1_IF1"/>
    <property type="match status" value="1"/>
</dbReference>
<comment type="similarity">
    <text evidence="2 7">Belongs to the IF-1 family.</text>
</comment>
<dbReference type="FunFam" id="2.40.50.140:FF:000002">
    <property type="entry name" value="Translation initiation factor IF-1"/>
    <property type="match status" value="1"/>
</dbReference>
<evidence type="ECO:0000259" key="8">
    <source>
        <dbReference type="PROSITE" id="PS50832"/>
    </source>
</evidence>
<reference evidence="9" key="1">
    <citation type="journal article" date="2006" name="BMC Biol.">
        <title>The complete chloroplast DNA sequence of the green alga Oltmannsiellopsis viridis reveals a distinctive quadripartite architecture in the chloroplast genome of early diverging ulvophytes.</title>
        <authorList>
            <person name="Pombert J.F."/>
            <person name="Lemieux C."/>
            <person name="Turmel M."/>
        </authorList>
    </citation>
    <scope>NUCLEOTIDE SEQUENCE</scope>
</reference>
<proteinExistence type="inferred from homology"/>
<dbReference type="InterPro" id="IPR006196">
    <property type="entry name" value="RNA-binding_domain_S1_IF1"/>
</dbReference>
<dbReference type="InterPro" id="IPR003029">
    <property type="entry name" value="S1_domain"/>
</dbReference>
<dbReference type="RefSeq" id="YP_002601062.1">
    <property type="nucleotide sequence ID" value="NC_012101.1"/>
</dbReference>
<geneLocation type="chloroplast" evidence="9"/>
<evidence type="ECO:0000256" key="6">
    <source>
        <dbReference type="ARBA" id="ARBA00068272"/>
    </source>
</evidence>
<evidence type="ECO:0000256" key="1">
    <source>
        <dbReference type="ARBA" id="ARBA00003935"/>
    </source>
</evidence>
<evidence type="ECO:0000256" key="5">
    <source>
        <dbReference type="ARBA" id="ARBA00022917"/>
    </source>
</evidence>
<dbReference type="InterPro" id="IPR012340">
    <property type="entry name" value="NA-bd_OB-fold"/>
</dbReference>
<keyword evidence="9" id="KW-0934">Plastid</keyword>
<sequence>MEGIITESLPNAMFRVDLENGFNVLAHISGKIRKNYIKILLGDRVLVQLTPYDLTKGRIIYRQKNSSS</sequence>
<keyword evidence="5 7" id="KW-0648">Protein biosynthesis</keyword>
<keyword evidence="7" id="KW-0694">RNA-binding</keyword>
<gene>
    <name evidence="7 9" type="primary">infA</name>
</gene>
<dbReference type="SMART" id="SM00316">
    <property type="entry name" value="S1"/>
    <property type="match status" value="1"/>
</dbReference>
<feature type="domain" description="S1-like" evidence="8">
    <location>
        <begin position="1"/>
        <end position="64"/>
    </location>
</feature>
<dbReference type="Pfam" id="PF01176">
    <property type="entry name" value="eIF-1a"/>
    <property type="match status" value="1"/>
</dbReference>
<evidence type="ECO:0000256" key="4">
    <source>
        <dbReference type="ARBA" id="ARBA00022540"/>
    </source>
</evidence>
<comment type="function">
    <text evidence="1 7">One of the essential components for the initiation of protein synthesis. Stabilizes the binding of IF-2 and IF-3 on the 30S subunit to which N-formylmethionyl-tRNA(fMet) subsequently binds. Helps modulate mRNA selection, yielding the 30S pre-initiation complex (PIC). Upon addition of the 50S ribosomal subunit IF-1, IF-2 and IF-3 are released leaving the mature 70S translation initiation complex.</text>
</comment>
<dbReference type="NCBIfam" id="TIGR00008">
    <property type="entry name" value="infA"/>
    <property type="match status" value="1"/>
</dbReference>
<organism evidence="9">
    <name type="scientific">Monomastix sp. (strain OKE-1)</name>
    <dbReference type="NCBI Taxonomy" id="141716"/>
    <lineage>
        <taxon>Eukaryota</taxon>
        <taxon>Viridiplantae</taxon>
        <taxon>Chlorophyta</taxon>
        <taxon>Mamiellophyceae</taxon>
        <taxon>Monomastigales</taxon>
        <taxon>Monomastigaceae</taxon>
        <taxon>Monomastix</taxon>
    </lineage>
</organism>
<evidence type="ECO:0000256" key="7">
    <source>
        <dbReference type="HAMAP-Rule" id="MF_00075"/>
    </source>
</evidence>
<keyword evidence="4 7" id="KW-0396">Initiation factor</keyword>
<keyword evidence="7" id="KW-0699">rRNA-binding</keyword>
<dbReference type="GO" id="GO:0009507">
    <property type="term" value="C:chloroplast"/>
    <property type="evidence" value="ECO:0007669"/>
    <property type="project" value="UniProtKB-SubCell"/>
</dbReference>
<dbReference type="AlphaFoldDB" id="C0JWQ7"/>
<dbReference type="PROSITE" id="PS50832">
    <property type="entry name" value="S1_IF1_TYPE"/>
    <property type="match status" value="1"/>
</dbReference>
<dbReference type="Gene3D" id="2.40.50.140">
    <property type="entry name" value="Nucleic acid-binding proteins"/>
    <property type="match status" value="1"/>
</dbReference>
<name>C0JWQ7_MONSK</name>
<evidence type="ECO:0000256" key="3">
    <source>
        <dbReference type="ARBA" id="ARBA00011599"/>
    </source>
</evidence>
<dbReference type="SUPFAM" id="SSF50249">
    <property type="entry name" value="Nucleic acid-binding proteins"/>
    <property type="match status" value="1"/>
</dbReference>
<dbReference type="HAMAP" id="MF_00075">
    <property type="entry name" value="IF_1"/>
    <property type="match status" value="1"/>
</dbReference>
<dbReference type="GO" id="GO:0019843">
    <property type="term" value="F:rRNA binding"/>
    <property type="evidence" value="ECO:0007669"/>
    <property type="project" value="UniProtKB-UniRule"/>
</dbReference>
<reference evidence="9" key="2">
    <citation type="journal article" date="2009" name="Mol. Biol. Evol.">
        <title>The chloroplast genomes of the green algae Pyramimonas, Monomastix, and Pycnococcus shed new light on the evolutionary history of prasinophytes and the origin of the secondary chloroplasts of euglenids.</title>
        <authorList>
            <person name="Turmel M."/>
            <person name="Gagnon M.C."/>
            <person name="O'Kelly C.J."/>
            <person name="Otis C."/>
            <person name="Lemieux C."/>
        </authorList>
    </citation>
    <scope>NUCLEOTIDE SEQUENCE</scope>
</reference>
<comment type="subunit">
    <text evidence="3 7">Component of the 30S ribosomal translation pre-initiation complex which assembles on the 30S ribosome in the order IF-2 and IF-3, IF-1 and N-formylmethionyl-tRNA(fMet); mRNA recruitment can occur at any time during PIC assembly.</text>
</comment>
<evidence type="ECO:0000256" key="2">
    <source>
        <dbReference type="ARBA" id="ARBA00010939"/>
    </source>
</evidence>
<dbReference type="GO" id="GO:0003743">
    <property type="term" value="F:translation initiation factor activity"/>
    <property type="evidence" value="ECO:0007669"/>
    <property type="project" value="UniProtKB-UniRule"/>
</dbReference>
<evidence type="ECO:0000313" key="9">
    <source>
        <dbReference type="EMBL" id="ACK36913.1"/>
    </source>
</evidence>
<dbReference type="GO" id="GO:0005829">
    <property type="term" value="C:cytosol"/>
    <property type="evidence" value="ECO:0007669"/>
    <property type="project" value="TreeGrafter"/>
</dbReference>
<accession>C0JWQ7</accession>
<comment type="subcellular location">
    <subcellularLocation>
        <location evidence="7">Plastid</location>
        <location evidence="7">Chloroplast</location>
    </subcellularLocation>
</comment>
<dbReference type="InterPro" id="IPR004368">
    <property type="entry name" value="TIF_IF1"/>
</dbReference>
<dbReference type="PANTHER" id="PTHR33370:SF1">
    <property type="entry name" value="TRANSLATION INITIATION FACTOR IF-1, CHLOROPLASTIC"/>
    <property type="match status" value="1"/>
</dbReference>